<dbReference type="EMBL" id="CAEZYK010000040">
    <property type="protein sequence ID" value="CAB4723666.1"/>
    <property type="molecule type" value="Genomic_DNA"/>
</dbReference>
<dbReference type="AlphaFoldDB" id="A0A6J7QCN1"/>
<dbReference type="Pfam" id="PF11305">
    <property type="entry name" value="DUF3107"/>
    <property type="match status" value="1"/>
</dbReference>
<evidence type="ECO:0000313" key="3">
    <source>
        <dbReference type="EMBL" id="CAB4973084.1"/>
    </source>
</evidence>
<dbReference type="EMBL" id="CAFBOF010000008">
    <property type="protein sequence ID" value="CAB4973084.1"/>
    <property type="molecule type" value="Genomic_DNA"/>
</dbReference>
<protein>
    <submittedName>
        <fullName evidence="4">Unannotated protein</fullName>
    </submittedName>
</protein>
<evidence type="ECO:0000313" key="2">
    <source>
        <dbReference type="EMBL" id="CAB4914410.1"/>
    </source>
</evidence>
<proteinExistence type="predicted"/>
<sequence length="76" mass="8320">MEVRIGVIYTPKEISIEVDSSPDDLIKAINAAMKDDDAMVWLNDISGRKVGIPSERLAYVEIETGPDSKRVGFGPV</sequence>
<name>A0A6J7QCN1_9ZZZZ</name>
<dbReference type="EMBL" id="CAFBMM010000085">
    <property type="protein sequence ID" value="CAB4914410.1"/>
    <property type="molecule type" value="Genomic_DNA"/>
</dbReference>
<reference evidence="4" key="1">
    <citation type="submission" date="2020-05" db="EMBL/GenBank/DDBJ databases">
        <authorList>
            <person name="Chiriac C."/>
            <person name="Salcher M."/>
            <person name="Ghai R."/>
            <person name="Kavagutti S V."/>
        </authorList>
    </citation>
    <scope>NUCLEOTIDE SEQUENCE</scope>
</reference>
<dbReference type="InterPro" id="IPR021456">
    <property type="entry name" value="DUF3107"/>
</dbReference>
<gene>
    <name evidence="1" type="ORF">UFOPK2683_00829</name>
    <name evidence="2" type="ORF">UFOPK3605_01328</name>
    <name evidence="3" type="ORF">UFOPK3897_00605</name>
    <name evidence="4" type="ORF">UFOPK4121_00253</name>
</gene>
<accession>A0A6J7QCN1</accession>
<evidence type="ECO:0000313" key="1">
    <source>
        <dbReference type="EMBL" id="CAB4723666.1"/>
    </source>
</evidence>
<organism evidence="4">
    <name type="scientific">freshwater metagenome</name>
    <dbReference type="NCBI Taxonomy" id="449393"/>
    <lineage>
        <taxon>unclassified sequences</taxon>
        <taxon>metagenomes</taxon>
        <taxon>ecological metagenomes</taxon>
    </lineage>
</organism>
<dbReference type="EMBL" id="CAFBPQ010000004">
    <property type="protein sequence ID" value="CAB5014665.1"/>
    <property type="molecule type" value="Genomic_DNA"/>
</dbReference>
<evidence type="ECO:0000313" key="4">
    <source>
        <dbReference type="EMBL" id="CAB5014665.1"/>
    </source>
</evidence>